<keyword evidence="4" id="KW-0804">Transcription</keyword>
<proteinExistence type="inferred from homology"/>
<dbReference type="Ensembl" id="ENSACIT00000001787.1">
    <property type="protein sequence ID" value="ENSACIP00000001715.1"/>
    <property type="gene ID" value="ENSACIG00000001358.1"/>
</dbReference>
<keyword evidence="3" id="KW-0238">DNA-binding</keyword>
<keyword evidence="8" id="KW-1185">Reference proteome</keyword>
<accession>A0A3Q0QWF1</accession>
<dbReference type="AlphaFoldDB" id="A0A3Q0QWF1"/>
<evidence type="ECO:0000256" key="3">
    <source>
        <dbReference type="ARBA" id="ARBA00023125"/>
    </source>
</evidence>
<evidence type="ECO:0000256" key="1">
    <source>
        <dbReference type="ARBA" id="ARBA00010940"/>
    </source>
</evidence>
<dbReference type="InterPro" id="IPR037241">
    <property type="entry name" value="E2F-DP_heterodim"/>
</dbReference>
<evidence type="ECO:0000256" key="5">
    <source>
        <dbReference type="SAM" id="MobiDB-lite"/>
    </source>
</evidence>
<dbReference type="GO" id="GO:0003677">
    <property type="term" value="F:DNA binding"/>
    <property type="evidence" value="ECO:0007669"/>
    <property type="project" value="UniProtKB-KW"/>
</dbReference>
<evidence type="ECO:0000313" key="7">
    <source>
        <dbReference type="Ensembl" id="ENSACIP00000001715.1"/>
    </source>
</evidence>
<name>A0A3Q0QWF1_AMPCI</name>
<dbReference type="InterPro" id="IPR032198">
    <property type="entry name" value="E2F_CC-MB"/>
</dbReference>
<evidence type="ECO:0000256" key="2">
    <source>
        <dbReference type="ARBA" id="ARBA00023015"/>
    </source>
</evidence>
<evidence type="ECO:0000256" key="4">
    <source>
        <dbReference type="ARBA" id="ARBA00023163"/>
    </source>
</evidence>
<dbReference type="GeneTree" id="ENSGT00940000155734"/>
<dbReference type="Gene3D" id="6.10.250.540">
    <property type="match status" value="1"/>
</dbReference>
<dbReference type="GO" id="GO:0046983">
    <property type="term" value="F:protein dimerization activity"/>
    <property type="evidence" value="ECO:0007669"/>
    <property type="project" value="InterPro"/>
</dbReference>
<dbReference type="Proteomes" id="UP000261340">
    <property type="component" value="Unplaced"/>
</dbReference>
<feature type="region of interest" description="Disordered" evidence="5">
    <location>
        <begin position="106"/>
        <end position="133"/>
    </location>
</feature>
<sequence length="133" mass="14685">VEDVLDSLIRRCAQQLFNLTDDVENTSYPSDIRRLRAFQDQTAIIIKAPEETKMEIPAPTEQSIEVHLKAVKGPIMVMTCEVGSGDAVTSNQRSSLFLTLKESLSPRGPLEEDWIPPPGGESGSGFISLRKSR</sequence>
<dbReference type="SUPFAM" id="SSF144074">
    <property type="entry name" value="E2F-DP heterodimerization region"/>
    <property type="match status" value="1"/>
</dbReference>
<reference evidence="7" key="1">
    <citation type="submission" date="2025-08" db="UniProtKB">
        <authorList>
            <consortium name="Ensembl"/>
        </authorList>
    </citation>
    <scope>IDENTIFICATION</scope>
</reference>
<organism evidence="7 8">
    <name type="scientific">Amphilophus citrinellus</name>
    <name type="common">Midas cichlid</name>
    <name type="synonym">Cichlasoma citrinellum</name>
    <dbReference type="NCBI Taxonomy" id="61819"/>
    <lineage>
        <taxon>Eukaryota</taxon>
        <taxon>Metazoa</taxon>
        <taxon>Chordata</taxon>
        <taxon>Craniata</taxon>
        <taxon>Vertebrata</taxon>
        <taxon>Euteleostomi</taxon>
        <taxon>Actinopterygii</taxon>
        <taxon>Neopterygii</taxon>
        <taxon>Teleostei</taxon>
        <taxon>Neoteleostei</taxon>
        <taxon>Acanthomorphata</taxon>
        <taxon>Ovalentaria</taxon>
        <taxon>Cichlomorphae</taxon>
        <taxon>Cichliformes</taxon>
        <taxon>Cichlidae</taxon>
        <taxon>New World cichlids</taxon>
        <taxon>Cichlasomatinae</taxon>
        <taxon>Heroini</taxon>
        <taxon>Amphilophus</taxon>
    </lineage>
</organism>
<dbReference type="CDD" id="cd14660">
    <property type="entry name" value="E2F_DD"/>
    <property type="match status" value="1"/>
</dbReference>
<keyword evidence="2" id="KW-0805">Transcription regulation</keyword>
<comment type="similarity">
    <text evidence="1">Belongs to the E2F/DP family.</text>
</comment>
<feature type="domain" description="E2F transcription factor CC-MB" evidence="6">
    <location>
        <begin position="2"/>
        <end position="81"/>
    </location>
</feature>
<dbReference type="Pfam" id="PF16421">
    <property type="entry name" value="E2F_CC-MB"/>
    <property type="match status" value="1"/>
</dbReference>
<protein>
    <submittedName>
        <fullName evidence="7">E2F transcription factor 6</fullName>
    </submittedName>
</protein>
<reference evidence="7" key="2">
    <citation type="submission" date="2025-09" db="UniProtKB">
        <authorList>
            <consortium name="Ensembl"/>
        </authorList>
    </citation>
    <scope>IDENTIFICATION</scope>
</reference>
<evidence type="ECO:0000313" key="8">
    <source>
        <dbReference type="Proteomes" id="UP000261340"/>
    </source>
</evidence>
<evidence type="ECO:0000259" key="6">
    <source>
        <dbReference type="Pfam" id="PF16421"/>
    </source>
</evidence>